<comment type="subcellular location">
    <subcellularLocation>
        <location evidence="1">Nucleus</location>
    </subcellularLocation>
</comment>
<evidence type="ECO:0000256" key="1">
    <source>
        <dbReference type="ARBA" id="ARBA00004123"/>
    </source>
</evidence>
<dbReference type="Proteomes" id="UP001148838">
    <property type="component" value="Unassembled WGS sequence"/>
</dbReference>
<name>A0ABQ8T2I0_PERAM</name>
<dbReference type="InterPro" id="IPR036388">
    <property type="entry name" value="WH-like_DNA-bd_sf"/>
</dbReference>
<keyword evidence="3" id="KW-1185">Reference proteome</keyword>
<proteinExistence type="predicted"/>
<sequence length="203" mass="23215">MSGRSKRKFVSLNVKLKTLKRLHKGETLKKKHAAEYGVGELAVGDWRRNRDKIEMFSSNKCLGGHTKKSWNKILQDETDTNNTDEDDLPLAELMKKLAGCENANESEVSEWMDSDEQFEVTDVVEMISERAKDSGDEELPEEILPVITHTEGLAVLDVALRYIEQQSKAIPTDTMLLRRWCDIAAKKRGSILKQRTLDNFFKM</sequence>
<evidence type="ECO:0000313" key="2">
    <source>
        <dbReference type="EMBL" id="KAJ4440453.1"/>
    </source>
</evidence>
<comment type="caution">
    <text evidence="2">The sequence shown here is derived from an EMBL/GenBank/DDBJ whole genome shotgun (WGS) entry which is preliminary data.</text>
</comment>
<dbReference type="Gene3D" id="1.10.10.10">
    <property type="entry name" value="Winged helix-like DNA-binding domain superfamily/Winged helix DNA-binding domain"/>
    <property type="match status" value="1"/>
</dbReference>
<protein>
    <submittedName>
        <fullName evidence="2">Uncharacterized protein</fullName>
    </submittedName>
</protein>
<dbReference type="SUPFAM" id="SSF46689">
    <property type="entry name" value="Homeodomain-like"/>
    <property type="match status" value="1"/>
</dbReference>
<reference evidence="2 3" key="1">
    <citation type="journal article" date="2022" name="Allergy">
        <title>Genome assembly and annotation of Periplaneta americana reveal a comprehensive cockroach allergen profile.</title>
        <authorList>
            <person name="Wang L."/>
            <person name="Xiong Q."/>
            <person name="Saelim N."/>
            <person name="Wang L."/>
            <person name="Nong W."/>
            <person name="Wan A.T."/>
            <person name="Shi M."/>
            <person name="Liu X."/>
            <person name="Cao Q."/>
            <person name="Hui J.H.L."/>
            <person name="Sookrung N."/>
            <person name="Leung T.F."/>
            <person name="Tungtrongchitr A."/>
            <person name="Tsui S.K.W."/>
        </authorList>
    </citation>
    <scope>NUCLEOTIDE SEQUENCE [LARGE SCALE GENOMIC DNA]</scope>
    <source>
        <strain evidence="2">PWHHKU_190912</strain>
    </source>
</reference>
<evidence type="ECO:0000313" key="3">
    <source>
        <dbReference type="Proteomes" id="UP001148838"/>
    </source>
</evidence>
<dbReference type="EMBL" id="JAJSOF020000017">
    <property type="protein sequence ID" value="KAJ4440453.1"/>
    <property type="molecule type" value="Genomic_DNA"/>
</dbReference>
<dbReference type="InterPro" id="IPR009057">
    <property type="entry name" value="Homeodomain-like_sf"/>
</dbReference>
<organism evidence="2 3">
    <name type="scientific">Periplaneta americana</name>
    <name type="common">American cockroach</name>
    <name type="synonym">Blatta americana</name>
    <dbReference type="NCBI Taxonomy" id="6978"/>
    <lineage>
        <taxon>Eukaryota</taxon>
        <taxon>Metazoa</taxon>
        <taxon>Ecdysozoa</taxon>
        <taxon>Arthropoda</taxon>
        <taxon>Hexapoda</taxon>
        <taxon>Insecta</taxon>
        <taxon>Pterygota</taxon>
        <taxon>Neoptera</taxon>
        <taxon>Polyneoptera</taxon>
        <taxon>Dictyoptera</taxon>
        <taxon>Blattodea</taxon>
        <taxon>Blattoidea</taxon>
        <taxon>Blattidae</taxon>
        <taxon>Blattinae</taxon>
        <taxon>Periplaneta</taxon>
    </lineage>
</organism>
<accession>A0ABQ8T2I0</accession>
<gene>
    <name evidence="2" type="ORF">ANN_08594</name>
</gene>